<dbReference type="Pfam" id="PF00144">
    <property type="entry name" value="Beta-lactamase"/>
    <property type="match status" value="1"/>
</dbReference>
<organism evidence="2 3">
    <name type="scientific">Micromonospora taraxaci</name>
    <dbReference type="NCBI Taxonomy" id="1316803"/>
    <lineage>
        <taxon>Bacteria</taxon>
        <taxon>Bacillati</taxon>
        <taxon>Actinomycetota</taxon>
        <taxon>Actinomycetes</taxon>
        <taxon>Micromonosporales</taxon>
        <taxon>Micromonosporaceae</taxon>
        <taxon>Micromonospora</taxon>
    </lineage>
</organism>
<dbReference type="GO" id="GO:0004180">
    <property type="term" value="F:carboxypeptidase activity"/>
    <property type="evidence" value="ECO:0007669"/>
    <property type="project" value="UniProtKB-KW"/>
</dbReference>
<dbReference type="EMBL" id="VIWZ01000001">
    <property type="protein sequence ID" value="TWG18008.1"/>
    <property type="molecule type" value="Genomic_DNA"/>
</dbReference>
<evidence type="ECO:0000259" key="1">
    <source>
        <dbReference type="Pfam" id="PF00144"/>
    </source>
</evidence>
<sequence length="406" mass="43040">MASINRDAPAVEVIPTRGGGVSRSTTGGLAGVMTSGPVTIVEAMRTLAVAAAATLLVATGGATTPSELRRDVEALRATGVTGVLARLESRTGARVVRSGRDVPHDPYLRIGSTTKTFTAVVVLQLVGEGRLTLDDQVDKWLPGVVAGRRISVRQLLQHTSGLYDYSSDLIGNYVTPESYLRERDRPYAPEQLVTIAMGHPHGGTTWSYSNTNYVLAGMLITAVTGRSWAREVDARITGPLGLRRTRTGFVRDLPAPHATNHMQFTPGGPLVDTTIAIRGLDSGADGSMTSTASDLNRFLAALAGGRLLRPAQQAQMRTLVAAADSPVGSGYGLGIFWIPLSCGGGYWRHGGTGFGYQVEPAFTDDGRRLTVSIFTNTGDPELAATRQDLLNDLVDHAFCQTVSAHS</sequence>
<keyword evidence="2" id="KW-0378">Hydrolase</keyword>
<dbReference type="InterPro" id="IPR012338">
    <property type="entry name" value="Beta-lactam/transpept-like"/>
</dbReference>
<dbReference type="SUPFAM" id="SSF56601">
    <property type="entry name" value="beta-lactamase/transpeptidase-like"/>
    <property type="match status" value="1"/>
</dbReference>
<protein>
    <submittedName>
        <fullName evidence="2">D-alanyl-D-alanine carboxypeptidase</fullName>
    </submittedName>
</protein>
<reference evidence="2 3" key="1">
    <citation type="submission" date="2019-06" db="EMBL/GenBank/DDBJ databases">
        <title>Sequencing the genomes of 1000 actinobacteria strains.</title>
        <authorList>
            <person name="Klenk H.-P."/>
        </authorList>
    </citation>
    <scope>NUCLEOTIDE SEQUENCE [LARGE SCALE GENOMIC DNA]</scope>
    <source>
        <strain evidence="2 3">DSM 45885</strain>
    </source>
</reference>
<dbReference type="InterPro" id="IPR001466">
    <property type="entry name" value="Beta-lactam-related"/>
</dbReference>
<dbReference type="AlphaFoldDB" id="A0A561W2D5"/>
<keyword evidence="2" id="KW-0121">Carboxypeptidase</keyword>
<feature type="domain" description="Beta-lactamase-related" evidence="1">
    <location>
        <begin position="92"/>
        <end position="387"/>
    </location>
</feature>
<dbReference type="Proteomes" id="UP000317685">
    <property type="component" value="Unassembled WGS sequence"/>
</dbReference>
<gene>
    <name evidence="2" type="ORF">FHU34_113351</name>
</gene>
<dbReference type="PANTHER" id="PTHR46825">
    <property type="entry name" value="D-ALANYL-D-ALANINE-CARBOXYPEPTIDASE/ENDOPEPTIDASE AMPH"/>
    <property type="match status" value="1"/>
</dbReference>
<comment type="caution">
    <text evidence="2">The sequence shown here is derived from an EMBL/GenBank/DDBJ whole genome shotgun (WGS) entry which is preliminary data.</text>
</comment>
<evidence type="ECO:0000313" key="2">
    <source>
        <dbReference type="EMBL" id="TWG18008.1"/>
    </source>
</evidence>
<accession>A0A561W2D5</accession>
<keyword evidence="3" id="KW-1185">Reference proteome</keyword>
<proteinExistence type="predicted"/>
<dbReference type="InterPro" id="IPR050491">
    <property type="entry name" value="AmpC-like"/>
</dbReference>
<name>A0A561W2D5_9ACTN</name>
<dbReference type="PANTHER" id="PTHR46825:SF7">
    <property type="entry name" value="D-ALANYL-D-ALANINE CARBOXYPEPTIDASE"/>
    <property type="match status" value="1"/>
</dbReference>
<keyword evidence="2" id="KW-0645">Protease</keyword>
<evidence type="ECO:0000313" key="3">
    <source>
        <dbReference type="Proteomes" id="UP000317685"/>
    </source>
</evidence>
<dbReference type="Gene3D" id="3.40.710.10">
    <property type="entry name" value="DD-peptidase/beta-lactamase superfamily"/>
    <property type="match status" value="1"/>
</dbReference>